<sequence length="366" mass="41972">MHTYPTNQIQTKQHFLILDGLRGVAAISVIVYHFMEFVVPDYHKNFIAHGHLAVDFFFCLSGFVIAYAYDHRIEQIGITNFLKLRFIRLHPLVIIGAIIGLITFIFDPFSNLYSQYAGSKTLLMFVTSCLLIPFQMVPELYFNFFHLNPPTWSLFWEYIANIFYVLVLFKLKNKIIWILVAVAAILLCYETYLSGYLGVGWGGDNFWGGGIRIFYSFLAGMLIYRSKWIIASKLCFISMSCLLLLAFLIPFADQSNYFADPITVLLYFPLLISLGAGASLSKGLTKICKFLGDISYPLYMIHYPFMWLFLSYIEANKPTMRQMVVAIPVGTILLIGLSYLVMVFLDVPIRNYLKGKMLGKKLTHQQ</sequence>
<proteinExistence type="predicted"/>
<feature type="transmembrane region" description="Helical" evidence="1">
    <location>
        <begin position="150"/>
        <end position="169"/>
    </location>
</feature>
<comment type="caution">
    <text evidence="3">The sequence shown here is derived from an EMBL/GenBank/DDBJ whole genome shotgun (WGS) entry which is preliminary data.</text>
</comment>
<dbReference type="Proteomes" id="UP001142592">
    <property type="component" value="Unassembled WGS sequence"/>
</dbReference>
<dbReference type="InterPro" id="IPR002656">
    <property type="entry name" value="Acyl_transf_3_dom"/>
</dbReference>
<keyword evidence="4" id="KW-1185">Reference proteome</keyword>
<dbReference type="RefSeq" id="WP_010600866.1">
    <property type="nucleotide sequence ID" value="NZ_JAPJUH010000002.1"/>
</dbReference>
<feature type="transmembrane region" description="Helical" evidence="1">
    <location>
        <begin position="15"/>
        <end position="34"/>
    </location>
</feature>
<evidence type="ECO:0000259" key="2">
    <source>
        <dbReference type="Pfam" id="PF01757"/>
    </source>
</evidence>
<evidence type="ECO:0000313" key="4">
    <source>
        <dbReference type="Proteomes" id="UP001142592"/>
    </source>
</evidence>
<feature type="transmembrane region" description="Helical" evidence="1">
    <location>
        <begin position="121"/>
        <end position="138"/>
    </location>
</feature>
<feature type="transmembrane region" description="Helical" evidence="1">
    <location>
        <begin position="46"/>
        <end position="69"/>
    </location>
</feature>
<dbReference type="InterPro" id="IPR050879">
    <property type="entry name" value="Acyltransferase_3"/>
</dbReference>
<name>A0A9X3DEV4_9SPHI</name>
<feature type="transmembrane region" description="Helical" evidence="1">
    <location>
        <begin position="296"/>
        <end position="313"/>
    </location>
</feature>
<feature type="transmembrane region" description="Helical" evidence="1">
    <location>
        <begin position="264"/>
        <end position="284"/>
    </location>
</feature>
<keyword evidence="1" id="KW-1133">Transmembrane helix</keyword>
<dbReference type="PANTHER" id="PTHR23028">
    <property type="entry name" value="ACETYLTRANSFERASE"/>
    <property type="match status" value="1"/>
</dbReference>
<dbReference type="PANTHER" id="PTHR23028:SF134">
    <property type="entry name" value="PUTATIVE (AFU_ORTHOLOGUE AFUA_4G08520)-RELATED"/>
    <property type="match status" value="1"/>
</dbReference>
<feature type="transmembrane region" description="Helical" evidence="1">
    <location>
        <begin position="231"/>
        <end position="252"/>
    </location>
</feature>
<keyword evidence="3" id="KW-0808">Transferase</keyword>
<keyword evidence="3" id="KW-0012">Acyltransferase</keyword>
<dbReference type="GO" id="GO:0016747">
    <property type="term" value="F:acyltransferase activity, transferring groups other than amino-acyl groups"/>
    <property type="evidence" value="ECO:0007669"/>
    <property type="project" value="InterPro"/>
</dbReference>
<feature type="transmembrane region" description="Helical" evidence="1">
    <location>
        <begin position="325"/>
        <end position="347"/>
    </location>
</feature>
<keyword evidence="1" id="KW-0812">Transmembrane</keyword>
<dbReference type="AlphaFoldDB" id="A0A9X3DEV4"/>
<feature type="transmembrane region" description="Helical" evidence="1">
    <location>
        <begin position="89"/>
        <end position="109"/>
    </location>
</feature>
<feature type="transmembrane region" description="Helical" evidence="1">
    <location>
        <begin position="176"/>
        <end position="199"/>
    </location>
</feature>
<feature type="domain" description="Acyltransferase 3" evidence="2">
    <location>
        <begin position="18"/>
        <end position="342"/>
    </location>
</feature>
<accession>A0A9X3DEV4</accession>
<reference evidence="3" key="1">
    <citation type="submission" date="2022-11" db="EMBL/GenBank/DDBJ databases">
        <authorList>
            <person name="Graham C."/>
            <person name="Newman J.D."/>
        </authorList>
    </citation>
    <scope>NUCLEOTIDE SEQUENCE</scope>
    <source>
        <strain evidence="3">DSM 19486</strain>
    </source>
</reference>
<keyword evidence="1" id="KW-0472">Membrane</keyword>
<evidence type="ECO:0000256" key="1">
    <source>
        <dbReference type="SAM" id="Phobius"/>
    </source>
</evidence>
<dbReference type="EMBL" id="JAPJUH010000002">
    <property type="protein sequence ID" value="MCX3264558.1"/>
    <property type="molecule type" value="Genomic_DNA"/>
</dbReference>
<gene>
    <name evidence="3" type="ORF">OQZ29_07370</name>
</gene>
<protein>
    <submittedName>
        <fullName evidence="3">Acyltransferase</fullName>
    </submittedName>
</protein>
<feature type="transmembrane region" description="Helical" evidence="1">
    <location>
        <begin position="205"/>
        <end position="224"/>
    </location>
</feature>
<organism evidence="3 4">
    <name type="scientific">Pedobacter agri</name>
    <dbReference type="NCBI Taxonomy" id="454586"/>
    <lineage>
        <taxon>Bacteria</taxon>
        <taxon>Pseudomonadati</taxon>
        <taxon>Bacteroidota</taxon>
        <taxon>Sphingobacteriia</taxon>
        <taxon>Sphingobacteriales</taxon>
        <taxon>Sphingobacteriaceae</taxon>
        <taxon>Pedobacter</taxon>
    </lineage>
</organism>
<dbReference type="Pfam" id="PF01757">
    <property type="entry name" value="Acyl_transf_3"/>
    <property type="match status" value="1"/>
</dbReference>
<evidence type="ECO:0000313" key="3">
    <source>
        <dbReference type="EMBL" id="MCX3264558.1"/>
    </source>
</evidence>